<evidence type="ECO:0000256" key="1">
    <source>
        <dbReference type="ARBA" id="ARBA00023125"/>
    </source>
</evidence>
<dbReference type="GO" id="GO:0003677">
    <property type="term" value="F:DNA binding"/>
    <property type="evidence" value="ECO:0007669"/>
    <property type="project" value="UniProtKB-KW"/>
</dbReference>
<dbReference type="Pfam" id="PF07282">
    <property type="entry name" value="Cas12f1-like_TNB"/>
    <property type="match status" value="1"/>
</dbReference>
<name>A0AAX4KZ94_9CREN</name>
<dbReference type="Proteomes" id="UP001432202">
    <property type="component" value="Chromosome"/>
</dbReference>
<keyword evidence="3" id="KW-0540">Nuclease</keyword>
<dbReference type="RefSeq" id="WP_338598670.1">
    <property type="nucleotide sequence ID" value="NZ_CP146016.1"/>
</dbReference>
<evidence type="ECO:0000313" key="3">
    <source>
        <dbReference type="EMBL" id="WWQ59488.1"/>
    </source>
</evidence>
<gene>
    <name evidence="3" type="ORF">V6M85_08265</name>
</gene>
<evidence type="ECO:0000259" key="2">
    <source>
        <dbReference type="Pfam" id="PF07282"/>
    </source>
</evidence>
<dbReference type="NCBIfam" id="NF040570">
    <property type="entry name" value="guided_TnpB"/>
    <property type="match status" value="1"/>
</dbReference>
<dbReference type="GeneID" id="89336755"/>
<feature type="domain" description="Cas12f1-like TNB" evidence="2">
    <location>
        <begin position="300"/>
        <end position="364"/>
    </location>
</feature>
<accession>A0AAX4KZ94</accession>
<dbReference type="InterPro" id="IPR010095">
    <property type="entry name" value="Cas12f1-like_TNB"/>
</dbReference>
<evidence type="ECO:0000313" key="4">
    <source>
        <dbReference type="Proteomes" id="UP001432202"/>
    </source>
</evidence>
<dbReference type="SUPFAM" id="SSF57889">
    <property type="entry name" value="Cysteine-rich domain"/>
    <property type="match status" value="1"/>
</dbReference>
<dbReference type="EMBL" id="CP146016">
    <property type="protein sequence ID" value="WWQ59488.1"/>
    <property type="molecule type" value="Genomic_DNA"/>
</dbReference>
<sequence length="392" mass="46089">MLRAPERATREGSSIEEEIVTIKMKICSSALEPLAERYLAGKRFVLQWLYEHKTTSLKEVHKALYEVLREKFGLKSKLAQDCYRDAIAVYKSWLENPKKGRFPVLRNVSLWLTPKLSYTVDFNTMTAKILGEEVKIVGYPHNLSQYKDFKVKEARLVKRGDNWYLNVTMKKKVQVEKQVKGLIAVDINMDFITLGNDKQVIEIPTRLHDAVHFKKLAENLQKRYQKRWRENKRILNRIRSFHIKARNVIQDFARKVGKWVVDEAKRLNANYIVLEDLNKMISHVKGLKKDYRDRLYLMQYRRVQYWIEWQAKKHGLNVIYVKPAYSSTTCPKCGNKLKGNGYRMLKCEKCGFEDHRDYVAVCNLYGRGSLSLATASQMRDVNPNQWEEPSPF</sequence>
<dbReference type="InterPro" id="IPR046349">
    <property type="entry name" value="C1-like_sf"/>
</dbReference>
<keyword evidence="1" id="KW-0238">DNA-binding</keyword>
<reference evidence="3 4" key="1">
    <citation type="submission" date="2024-02" db="EMBL/GenBank/DDBJ databases">
        <title>STSV induces naive adaptation in Sulfolobus.</title>
        <authorList>
            <person name="Xiang X."/>
            <person name="Song M."/>
        </authorList>
    </citation>
    <scope>NUCLEOTIDE SEQUENCE [LARGE SCALE GENOMIC DNA]</scope>
    <source>
        <strain evidence="3 4">RT2</strain>
    </source>
</reference>
<protein>
    <submittedName>
        <fullName evidence="3">RNA-guided endonuclease TnpB family protein</fullName>
    </submittedName>
</protein>
<keyword evidence="3" id="KW-0255">Endonuclease</keyword>
<dbReference type="GO" id="GO:0004519">
    <property type="term" value="F:endonuclease activity"/>
    <property type="evidence" value="ECO:0007669"/>
    <property type="project" value="UniProtKB-KW"/>
</dbReference>
<proteinExistence type="predicted"/>
<keyword evidence="4" id="KW-1185">Reference proteome</keyword>
<organism evidence="3 4">
    <name type="scientific">Sulfolobus tengchongensis</name>
    <dbReference type="NCBI Taxonomy" id="207809"/>
    <lineage>
        <taxon>Archaea</taxon>
        <taxon>Thermoproteota</taxon>
        <taxon>Thermoprotei</taxon>
        <taxon>Sulfolobales</taxon>
        <taxon>Sulfolobaceae</taxon>
        <taxon>Sulfolobus</taxon>
    </lineage>
</organism>
<keyword evidence="3" id="KW-0378">Hydrolase</keyword>
<dbReference type="AlphaFoldDB" id="A0AAX4KZ94"/>
<dbReference type="NCBIfam" id="TIGR01766">
    <property type="entry name" value="IS200/IS605 family accessory protein TnpB-like domain"/>
    <property type="match status" value="1"/>
</dbReference>